<protein>
    <submittedName>
        <fullName evidence="2">Hypothetical cytosolic protein</fullName>
    </submittedName>
</protein>
<dbReference type="EnsemblBacteria" id="AAO90670">
    <property type="protein sequence ID" value="AAO90670"/>
    <property type="gene ID" value="CBU_1159"/>
</dbReference>
<reference evidence="2 3" key="1">
    <citation type="journal article" date="2003" name="Proc. Natl. Acad. Sci. U.S.A.">
        <title>Complete genome sequence of the Q-fever pathogen, Coxiella burnetii.</title>
        <authorList>
            <person name="Seshadri R."/>
            <person name="Paulsen I.T."/>
            <person name="Eisen J.A."/>
            <person name="Read T.D."/>
            <person name="Nelson K.E."/>
            <person name="Nelson W.C."/>
            <person name="Ward N.L."/>
            <person name="Tettelin H."/>
            <person name="Davidsen T.M."/>
            <person name="Beanan M.J."/>
            <person name="Deboy R.T."/>
            <person name="Daugherty S.C."/>
            <person name="Brinkac L.M."/>
            <person name="Madupu R."/>
            <person name="Dodson R.J."/>
            <person name="Khouri H.M."/>
            <person name="Lee K.H."/>
            <person name="Carty H.A."/>
            <person name="Scanlan D."/>
            <person name="Heinzen R.A."/>
            <person name="Thompson H.A."/>
            <person name="Samuel J.E."/>
            <person name="Fraser C.M."/>
            <person name="Heidelberg J.F."/>
        </authorList>
    </citation>
    <scope>NUCLEOTIDE SEQUENCE [LARGE SCALE GENOMIC DNA]</scope>
    <source>
        <strain evidence="3">RSA 493 / Nine Mile phase I</strain>
    </source>
</reference>
<evidence type="ECO:0000313" key="3">
    <source>
        <dbReference type="Proteomes" id="UP000002671"/>
    </source>
</evidence>
<dbReference type="RefSeq" id="NP_820156.1">
    <property type="nucleotide sequence ID" value="NC_002971.4"/>
</dbReference>
<dbReference type="AlphaFoldDB" id="Q83CF9"/>
<feature type="region of interest" description="Disordered" evidence="1">
    <location>
        <begin position="1"/>
        <end position="24"/>
    </location>
</feature>
<dbReference type="EMBL" id="AE016828">
    <property type="protein sequence ID" value="AAO90670.1"/>
    <property type="molecule type" value="Genomic_DNA"/>
</dbReference>
<organism evidence="2 3">
    <name type="scientific">Coxiella burnetii (strain RSA 493 / Nine Mile phase I)</name>
    <dbReference type="NCBI Taxonomy" id="227377"/>
    <lineage>
        <taxon>Bacteria</taxon>
        <taxon>Pseudomonadati</taxon>
        <taxon>Pseudomonadota</taxon>
        <taxon>Gammaproteobacteria</taxon>
        <taxon>Legionellales</taxon>
        <taxon>Coxiellaceae</taxon>
        <taxon>Coxiella</taxon>
    </lineage>
</organism>
<dbReference type="HOGENOM" id="CLU_3198726_0_0_6"/>
<name>Q83CF9_COXBU</name>
<proteinExistence type="predicted"/>
<dbReference type="GeneID" id="1209061"/>
<accession>Q83CF9</accession>
<feature type="compositionally biased region" description="Basic and acidic residues" evidence="1">
    <location>
        <begin position="1"/>
        <end position="19"/>
    </location>
</feature>
<evidence type="ECO:0000313" key="2">
    <source>
        <dbReference type="EMBL" id="AAO90670.1"/>
    </source>
</evidence>
<dbReference type="Proteomes" id="UP000002671">
    <property type="component" value="Chromosome"/>
</dbReference>
<dbReference type="KEGG" id="cbu:CBU_1159"/>
<reference evidence="2 3" key="2">
    <citation type="journal article" date="2009" name="Infect. Immun.">
        <title>Comparative genomics reveal extensive transposon-mediated genomic plasticity and diversity among potential effector proteins within the genus Coxiella.</title>
        <authorList>
            <person name="Beare P.A."/>
            <person name="Unsworth N."/>
            <person name="Andoh M."/>
            <person name="Voth D.E."/>
            <person name="Omsland A."/>
            <person name="Gilk S.D."/>
            <person name="Williams K.P."/>
            <person name="Sobral B.W."/>
            <person name="Kupko J.J.III."/>
            <person name="Porcella S.F."/>
            <person name="Samuel J.E."/>
            <person name="Heinzen R.A."/>
        </authorList>
    </citation>
    <scope>NUCLEOTIDE SEQUENCE [LARGE SCALE GENOMIC DNA]</scope>
    <source>
        <strain evidence="3">RSA 493 / Nine Mile phase I</strain>
    </source>
</reference>
<gene>
    <name evidence="2" type="ordered locus">CBU_1159</name>
</gene>
<dbReference type="RefSeq" id="WP_010958045.1">
    <property type="nucleotide sequence ID" value="NC_002971.4"/>
</dbReference>
<sequence>MEKVREKLKNKKANHESNHLHRKTKTTITIPTLDRTTSFLRSKRG</sequence>
<dbReference type="STRING" id="227377.CBU_1159"/>
<evidence type="ECO:0000256" key="1">
    <source>
        <dbReference type="SAM" id="MobiDB-lite"/>
    </source>
</evidence>
<keyword evidence="3" id="KW-1185">Reference proteome</keyword>